<dbReference type="RefSeq" id="WP_345718144.1">
    <property type="nucleotide sequence ID" value="NZ_BAABFP010000008.1"/>
</dbReference>
<keyword evidence="3" id="KW-1185">Reference proteome</keyword>
<evidence type="ECO:0000313" key="3">
    <source>
        <dbReference type="Proteomes" id="UP001596189"/>
    </source>
</evidence>
<dbReference type="EMBL" id="JBHSRD010000003">
    <property type="protein sequence ID" value="MFC6006666.1"/>
    <property type="molecule type" value="Genomic_DNA"/>
</dbReference>
<keyword evidence="1" id="KW-0812">Transmembrane</keyword>
<feature type="transmembrane region" description="Helical" evidence="1">
    <location>
        <begin position="12"/>
        <end position="35"/>
    </location>
</feature>
<feature type="transmembrane region" description="Helical" evidence="1">
    <location>
        <begin position="106"/>
        <end position="127"/>
    </location>
</feature>
<protein>
    <submittedName>
        <fullName evidence="2">Uncharacterized protein</fullName>
    </submittedName>
</protein>
<name>A0ABW1JBL3_9ACTN</name>
<evidence type="ECO:0000313" key="2">
    <source>
        <dbReference type="EMBL" id="MFC6006666.1"/>
    </source>
</evidence>
<accession>A0ABW1JBL3</accession>
<sequence length="132" mass="14437">MASGTRRTFACATLVLAPVLFLGPFWYGWLAWVAATLGPPAYYSLARVLRPTTGRAGVAPDEELLLLDNARHLMAATATAFATPVLGYFLSQRARWPDATNWPAELFLYLGVPALTMGLVTLVWGAVTRLRR</sequence>
<keyword evidence="1" id="KW-1133">Transmembrane helix</keyword>
<dbReference type="Proteomes" id="UP001596189">
    <property type="component" value="Unassembled WGS sequence"/>
</dbReference>
<organism evidence="2 3">
    <name type="scientific">Angustibacter luteus</name>
    <dbReference type="NCBI Taxonomy" id="658456"/>
    <lineage>
        <taxon>Bacteria</taxon>
        <taxon>Bacillati</taxon>
        <taxon>Actinomycetota</taxon>
        <taxon>Actinomycetes</taxon>
        <taxon>Kineosporiales</taxon>
        <taxon>Kineosporiaceae</taxon>
    </lineage>
</organism>
<gene>
    <name evidence="2" type="ORF">ACFQDO_05930</name>
</gene>
<keyword evidence="1" id="KW-0472">Membrane</keyword>
<proteinExistence type="predicted"/>
<evidence type="ECO:0000256" key="1">
    <source>
        <dbReference type="SAM" id="Phobius"/>
    </source>
</evidence>
<reference evidence="3" key="1">
    <citation type="journal article" date="2019" name="Int. J. Syst. Evol. Microbiol.">
        <title>The Global Catalogue of Microorganisms (GCM) 10K type strain sequencing project: providing services to taxonomists for standard genome sequencing and annotation.</title>
        <authorList>
            <consortium name="The Broad Institute Genomics Platform"/>
            <consortium name="The Broad Institute Genome Sequencing Center for Infectious Disease"/>
            <person name="Wu L."/>
            <person name="Ma J."/>
        </authorList>
    </citation>
    <scope>NUCLEOTIDE SEQUENCE [LARGE SCALE GENOMIC DNA]</scope>
    <source>
        <strain evidence="3">KACC 14249</strain>
    </source>
</reference>
<comment type="caution">
    <text evidence="2">The sequence shown here is derived from an EMBL/GenBank/DDBJ whole genome shotgun (WGS) entry which is preliminary data.</text>
</comment>